<evidence type="ECO:0000256" key="1">
    <source>
        <dbReference type="SAM" id="MobiDB-lite"/>
    </source>
</evidence>
<name>B6HL29_PENRW</name>
<reference evidence="2 3" key="1">
    <citation type="journal article" date="2008" name="Nat. Biotechnol.">
        <title>Genome sequencing and analysis of the filamentous fungus Penicillium chrysogenum.</title>
        <authorList>
            <person name="van den Berg M.A."/>
            <person name="Albang R."/>
            <person name="Albermann K."/>
            <person name="Badger J.H."/>
            <person name="Daran J.-M."/>
            <person name="Driessen A.J.M."/>
            <person name="Garcia-Estrada C."/>
            <person name="Fedorova N.D."/>
            <person name="Harris D.M."/>
            <person name="Heijne W.H.M."/>
            <person name="Joardar V.S."/>
            <person name="Kiel J.A.K.W."/>
            <person name="Kovalchuk A."/>
            <person name="Martin J.F."/>
            <person name="Nierman W.C."/>
            <person name="Nijland J.G."/>
            <person name="Pronk J.T."/>
            <person name="Roubos J.A."/>
            <person name="van der Klei I.J."/>
            <person name="van Peij N.N.M.E."/>
            <person name="Veenhuis M."/>
            <person name="von Doehren H."/>
            <person name="Wagner C."/>
            <person name="Wortman J.R."/>
            <person name="Bovenberg R.A.L."/>
        </authorList>
    </citation>
    <scope>NUCLEOTIDE SEQUENCE [LARGE SCALE GENOMIC DNA]</scope>
    <source>
        <strain evidence="3">ATCC 28089 / DSM 1075 / NRRL 1951 / Wisconsin 54-1255</strain>
    </source>
</reference>
<feature type="region of interest" description="Disordered" evidence="1">
    <location>
        <begin position="181"/>
        <end position="212"/>
    </location>
</feature>
<gene>
    <name evidence="2" type="ORF">Pc21g20800</name>
    <name evidence="2" type="ORF">PCH_Pc21g20800</name>
</gene>
<proteinExistence type="predicted"/>
<evidence type="ECO:0000313" key="2">
    <source>
        <dbReference type="EMBL" id="CAP96977.1"/>
    </source>
</evidence>
<dbReference type="VEuPathDB" id="FungiDB:PCH_Pc21g20800"/>
<sequence>MTLVTRLKTRASSPTWLLGRGPATARDTALRNASAPVPIRFESTSSFTVSRGIRLNVVAIADHPAIAGTTNVSAIPKKYSNGSFEVDDRANVKARESKARQCQENESIACVCKYPRFADGSEDEQVIVNHDCLPSNAASFLDDPNEEGNASEFATYSPKGAAYGGRDHHANVCVHRKINIGRKGGRAGPKDDEQKQARAPKSTPIGEDEDEGKPYVELDINVRFKRLLYWTVGGEAPARPPKLQERRPFLAPKVVICGVIFTGRHILVVI</sequence>
<dbReference type="AlphaFoldDB" id="B6HL29"/>
<dbReference type="HOGENOM" id="CLU_1030962_0_0_1"/>
<dbReference type="EMBL" id="AM920436">
    <property type="protein sequence ID" value="CAP96977.1"/>
    <property type="molecule type" value="Genomic_DNA"/>
</dbReference>
<evidence type="ECO:0000313" key="3">
    <source>
        <dbReference type="Proteomes" id="UP000000724"/>
    </source>
</evidence>
<accession>B6HL29</accession>
<organism evidence="2 3">
    <name type="scientific">Penicillium rubens (strain ATCC 28089 / DSM 1075 / NRRL 1951 / Wisconsin 54-1255)</name>
    <name type="common">Penicillium chrysogenum</name>
    <dbReference type="NCBI Taxonomy" id="500485"/>
    <lineage>
        <taxon>Eukaryota</taxon>
        <taxon>Fungi</taxon>
        <taxon>Dikarya</taxon>
        <taxon>Ascomycota</taxon>
        <taxon>Pezizomycotina</taxon>
        <taxon>Eurotiomycetes</taxon>
        <taxon>Eurotiomycetidae</taxon>
        <taxon>Eurotiales</taxon>
        <taxon>Aspergillaceae</taxon>
        <taxon>Penicillium</taxon>
        <taxon>Penicillium chrysogenum species complex</taxon>
    </lineage>
</organism>
<protein>
    <submittedName>
        <fullName evidence="2">Uncharacterized protein</fullName>
    </submittedName>
</protein>
<keyword evidence="3" id="KW-1185">Reference proteome</keyword>
<dbReference type="Proteomes" id="UP000000724">
    <property type="component" value="Contig Pc00c21"/>
</dbReference>